<evidence type="ECO:0000256" key="8">
    <source>
        <dbReference type="ARBA" id="ARBA00023251"/>
    </source>
</evidence>
<dbReference type="CDD" id="cd17321">
    <property type="entry name" value="MFS_MMR_MDR_like"/>
    <property type="match status" value="1"/>
</dbReference>
<keyword evidence="7 9" id="KW-0472">Membrane</keyword>
<feature type="transmembrane region" description="Helical" evidence="9">
    <location>
        <begin position="262"/>
        <end position="285"/>
    </location>
</feature>
<dbReference type="InterPro" id="IPR004638">
    <property type="entry name" value="EmrB-like"/>
</dbReference>
<evidence type="ECO:0000256" key="2">
    <source>
        <dbReference type="ARBA" id="ARBA00008537"/>
    </source>
</evidence>
<comment type="caution">
    <text evidence="11">The sequence shown here is derived from an EMBL/GenBank/DDBJ whole genome shotgun (WGS) entry which is preliminary data.</text>
</comment>
<feature type="transmembrane region" description="Helical" evidence="9">
    <location>
        <begin position="352"/>
        <end position="377"/>
    </location>
</feature>
<evidence type="ECO:0000256" key="7">
    <source>
        <dbReference type="ARBA" id="ARBA00023136"/>
    </source>
</evidence>
<dbReference type="SUPFAM" id="SSF103473">
    <property type="entry name" value="MFS general substrate transporter"/>
    <property type="match status" value="1"/>
</dbReference>
<feature type="transmembrane region" description="Helical" evidence="9">
    <location>
        <begin position="71"/>
        <end position="91"/>
    </location>
</feature>
<gene>
    <name evidence="11" type="ORF">GCM10022295_92490</name>
</gene>
<dbReference type="PANTHER" id="PTHR42718">
    <property type="entry name" value="MAJOR FACILITATOR SUPERFAMILY MULTIDRUG TRANSPORTER MFSC"/>
    <property type="match status" value="1"/>
</dbReference>
<feature type="transmembrane region" description="Helical" evidence="9">
    <location>
        <begin position="218"/>
        <end position="241"/>
    </location>
</feature>
<evidence type="ECO:0000256" key="5">
    <source>
        <dbReference type="ARBA" id="ARBA00022692"/>
    </source>
</evidence>
<dbReference type="Pfam" id="PF07690">
    <property type="entry name" value="MFS_1"/>
    <property type="match status" value="1"/>
</dbReference>
<evidence type="ECO:0000256" key="4">
    <source>
        <dbReference type="ARBA" id="ARBA00022475"/>
    </source>
</evidence>
<evidence type="ECO:0000256" key="6">
    <source>
        <dbReference type="ARBA" id="ARBA00022989"/>
    </source>
</evidence>
<evidence type="ECO:0000256" key="3">
    <source>
        <dbReference type="ARBA" id="ARBA00022448"/>
    </source>
</evidence>
<dbReference type="Gene3D" id="1.20.1250.20">
    <property type="entry name" value="MFS general substrate transporter like domains"/>
    <property type="match status" value="1"/>
</dbReference>
<keyword evidence="12" id="KW-1185">Reference proteome</keyword>
<feature type="transmembrane region" description="Helical" evidence="9">
    <location>
        <begin position="194"/>
        <end position="212"/>
    </location>
</feature>
<dbReference type="EMBL" id="BAABCE010000047">
    <property type="protein sequence ID" value="GAA3597399.1"/>
    <property type="molecule type" value="Genomic_DNA"/>
</dbReference>
<dbReference type="Proteomes" id="UP001500707">
    <property type="component" value="Unassembled WGS sequence"/>
</dbReference>
<feature type="domain" description="Major facilitator superfamily (MFS) profile" evidence="10">
    <location>
        <begin position="6"/>
        <end position="458"/>
    </location>
</feature>
<dbReference type="Gene3D" id="1.20.1720.10">
    <property type="entry name" value="Multidrug resistance protein D"/>
    <property type="match status" value="1"/>
</dbReference>
<evidence type="ECO:0000256" key="9">
    <source>
        <dbReference type="SAM" id="Phobius"/>
    </source>
</evidence>
<evidence type="ECO:0000259" key="10">
    <source>
        <dbReference type="PROSITE" id="PS50850"/>
    </source>
</evidence>
<dbReference type="PANTHER" id="PTHR42718:SF9">
    <property type="entry name" value="MAJOR FACILITATOR SUPERFAMILY MULTIDRUG TRANSPORTER MFSC"/>
    <property type="match status" value="1"/>
</dbReference>
<keyword evidence="3" id="KW-0813">Transport</keyword>
<organism evidence="11 12">
    <name type="scientific">Streptomyces osmaniensis</name>
    <dbReference type="NCBI Taxonomy" id="593134"/>
    <lineage>
        <taxon>Bacteria</taxon>
        <taxon>Bacillati</taxon>
        <taxon>Actinomycetota</taxon>
        <taxon>Actinomycetes</taxon>
        <taxon>Kitasatosporales</taxon>
        <taxon>Streptomycetaceae</taxon>
        <taxon>Streptomyces</taxon>
    </lineage>
</organism>
<evidence type="ECO:0000313" key="11">
    <source>
        <dbReference type="EMBL" id="GAA3597399.1"/>
    </source>
</evidence>
<name>A0ABP6Z300_9ACTN</name>
<dbReference type="InterPro" id="IPR011701">
    <property type="entry name" value="MFS"/>
</dbReference>
<reference evidence="12" key="1">
    <citation type="journal article" date="2019" name="Int. J. Syst. Evol. Microbiol.">
        <title>The Global Catalogue of Microorganisms (GCM) 10K type strain sequencing project: providing services to taxonomists for standard genome sequencing and annotation.</title>
        <authorList>
            <consortium name="The Broad Institute Genomics Platform"/>
            <consortium name="The Broad Institute Genome Sequencing Center for Infectious Disease"/>
            <person name="Wu L."/>
            <person name="Ma J."/>
        </authorList>
    </citation>
    <scope>NUCLEOTIDE SEQUENCE [LARGE SCALE GENOMIC DNA]</scope>
    <source>
        <strain evidence="12">JCM 17656</strain>
    </source>
</reference>
<keyword evidence="6 9" id="KW-1133">Transmembrane helix</keyword>
<comment type="similarity">
    <text evidence="2">Belongs to the major facilitator superfamily. EmrB family.</text>
</comment>
<accession>A0ABP6Z300</accession>
<comment type="subcellular location">
    <subcellularLocation>
        <location evidence="1">Cell membrane</location>
        <topology evidence="1">Multi-pass membrane protein</topology>
    </subcellularLocation>
</comment>
<dbReference type="RefSeq" id="WP_346186824.1">
    <property type="nucleotide sequence ID" value="NZ_BAABCE010000047.1"/>
</dbReference>
<dbReference type="InterPro" id="IPR020846">
    <property type="entry name" value="MFS_dom"/>
</dbReference>
<sequence>MRKHMVLAACCLSVVLIGFDVTAVNLALPSMAEDLHVGINGMQWVIASYTLATAVLLLAAGAVGDRLGHKVGLNAGVGIFTLASMLCGVASSHQMLVVFRVGQAVGAALIVPMSMSLISRVFPDSVERARKLGVYTAAYALGMALGPLLGGALVDGVGWRPIFWLNLPVGLVIVLLTARYAPAYRPGRPRSLDVIGQLLVIALLGPVFYAIIEAPSRGWTSVEVTVCVAVSPAALILLLTYERHRRDPLIDQRYFHSAPFTCSLSIALVSFAAFSGVLFLSTLYLQSAKGFSALRSGVWLLPLAVMVGICGPLAGYLTGRYGPRLAFLAGGAANLAGGLLFVLGPADLPGALLLVGYALFGAGIGLSNSPTAATVVAGVPRDHAGVATALLITLRRVGFCLGAAVMGSILAAAEWHDSGSVHEFADAAQPGWWAVVFCGLAESLLGLVATSTWAKRTAERTQAAS</sequence>
<evidence type="ECO:0000256" key="1">
    <source>
        <dbReference type="ARBA" id="ARBA00004651"/>
    </source>
</evidence>
<feature type="transmembrane region" description="Helical" evidence="9">
    <location>
        <begin position="389"/>
        <end position="412"/>
    </location>
</feature>
<dbReference type="PROSITE" id="PS50850">
    <property type="entry name" value="MFS"/>
    <property type="match status" value="1"/>
</dbReference>
<dbReference type="NCBIfam" id="TIGR00711">
    <property type="entry name" value="efflux_EmrB"/>
    <property type="match status" value="1"/>
</dbReference>
<feature type="transmembrane region" description="Helical" evidence="9">
    <location>
        <begin position="42"/>
        <end position="64"/>
    </location>
</feature>
<keyword evidence="4" id="KW-1003">Cell membrane</keyword>
<feature type="transmembrane region" description="Helical" evidence="9">
    <location>
        <begin position="325"/>
        <end position="346"/>
    </location>
</feature>
<evidence type="ECO:0000313" key="12">
    <source>
        <dbReference type="Proteomes" id="UP001500707"/>
    </source>
</evidence>
<protein>
    <submittedName>
        <fullName evidence="11">MFS transporter</fullName>
    </submittedName>
</protein>
<feature type="transmembrane region" description="Helical" evidence="9">
    <location>
        <begin position="162"/>
        <end position="182"/>
    </location>
</feature>
<feature type="transmembrane region" description="Helical" evidence="9">
    <location>
        <begin position="97"/>
        <end position="120"/>
    </location>
</feature>
<keyword evidence="5 9" id="KW-0812">Transmembrane</keyword>
<dbReference type="InterPro" id="IPR036259">
    <property type="entry name" value="MFS_trans_sf"/>
</dbReference>
<feature type="transmembrane region" description="Helical" evidence="9">
    <location>
        <begin position="132"/>
        <end position="150"/>
    </location>
</feature>
<feature type="transmembrane region" description="Helical" evidence="9">
    <location>
        <begin position="432"/>
        <end position="454"/>
    </location>
</feature>
<keyword evidence="8" id="KW-0046">Antibiotic resistance</keyword>
<feature type="transmembrane region" description="Helical" evidence="9">
    <location>
        <begin position="297"/>
        <end position="318"/>
    </location>
</feature>
<proteinExistence type="inferred from homology"/>